<evidence type="ECO:0000256" key="1">
    <source>
        <dbReference type="SAM" id="MobiDB-lite"/>
    </source>
</evidence>
<dbReference type="InterPro" id="IPR025040">
    <property type="entry name" value="DUF3984"/>
</dbReference>
<reference evidence="2" key="1">
    <citation type="submission" date="2021-03" db="EMBL/GenBank/DDBJ databases">
        <authorList>
            <person name="Tagirdzhanova G."/>
        </authorList>
    </citation>
    <scope>NUCLEOTIDE SEQUENCE</scope>
</reference>
<comment type="caution">
    <text evidence="2">The sequence shown here is derived from an EMBL/GenBank/DDBJ whole genome shotgun (WGS) entry which is preliminary data.</text>
</comment>
<evidence type="ECO:0000313" key="2">
    <source>
        <dbReference type="EMBL" id="CAF9914403.1"/>
    </source>
</evidence>
<feature type="compositionally biased region" description="Basic and acidic residues" evidence="1">
    <location>
        <begin position="171"/>
        <end position="185"/>
    </location>
</feature>
<accession>A0A8H3EYV9</accession>
<sequence length="313" mass="33722">MNANPPTHSPHYPPLSPLTTSPSYIHPTTTLPTHPPLLSRPSSQTRLRLRPTSHSSPALHTYPAAPPSAKKRSFRTPHDVEEDWVTRTASALALSRLEEKGQSWLVARGSSTSLRGGDGEDEGEGEGEGVVFSTTRWDGLGERSAGGSRQRLQGRSRVQSRRGSVVGGGKGGKEEDVRPDFVDVRGEEEEEDGGEEVDEGEMKRVVMGRVGGWVDWAVGWMDFRGEGEEGGEEEGEEDEDGVGGVVGGEDKGVYGRGGLDAVELQRRLRRKKRRDDEAECGVPGTNAVSSAPEDAGIWSDAKWFLGVATKGAL</sequence>
<feature type="compositionally biased region" description="Acidic residues" evidence="1">
    <location>
        <begin position="228"/>
        <end position="241"/>
    </location>
</feature>
<dbReference type="Proteomes" id="UP000664534">
    <property type="component" value="Unassembled WGS sequence"/>
</dbReference>
<feature type="compositionally biased region" description="Acidic residues" evidence="1">
    <location>
        <begin position="186"/>
        <end position="199"/>
    </location>
</feature>
<name>A0A8H3EYV9_9LECA</name>
<evidence type="ECO:0000313" key="3">
    <source>
        <dbReference type="Proteomes" id="UP000664534"/>
    </source>
</evidence>
<dbReference type="AlphaFoldDB" id="A0A8H3EYV9"/>
<feature type="compositionally biased region" description="Low complexity" evidence="1">
    <location>
        <begin position="17"/>
        <end position="32"/>
    </location>
</feature>
<dbReference type="Pfam" id="PF13136">
    <property type="entry name" value="DUF3984"/>
    <property type="match status" value="1"/>
</dbReference>
<feature type="region of interest" description="Disordered" evidence="1">
    <location>
        <begin position="1"/>
        <end position="79"/>
    </location>
</feature>
<feature type="region of interest" description="Disordered" evidence="1">
    <location>
        <begin position="225"/>
        <end position="293"/>
    </location>
</feature>
<dbReference type="EMBL" id="CAJPDT010000013">
    <property type="protein sequence ID" value="CAF9914403.1"/>
    <property type="molecule type" value="Genomic_DNA"/>
</dbReference>
<proteinExistence type="predicted"/>
<protein>
    <submittedName>
        <fullName evidence="2">Uncharacterized protein</fullName>
    </submittedName>
</protein>
<organism evidence="2 3">
    <name type="scientific">Imshaugia aleurites</name>
    <dbReference type="NCBI Taxonomy" id="172621"/>
    <lineage>
        <taxon>Eukaryota</taxon>
        <taxon>Fungi</taxon>
        <taxon>Dikarya</taxon>
        <taxon>Ascomycota</taxon>
        <taxon>Pezizomycotina</taxon>
        <taxon>Lecanoromycetes</taxon>
        <taxon>OSLEUM clade</taxon>
        <taxon>Lecanoromycetidae</taxon>
        <taxon>Lecanorales</taxon>
        <taxon>Lecanorineae</taxon>
        <taxon>Parmeliaceae</taxon>
        <taxon>Imshaugia</taxon>
    </lineage>
</organism>
<feature type="region of interest" description="Disordered" evidence="1">
    <location>
        <begin position="98"/>
        <end position="202"/>
    </location>
</feature>
<keyword evidence="3" id="KW-1185">Reference proteome</keyword>
<dbReference type="OrthoDB" id="5339776at2759"/>
<feature type="compositionally biased region" description="Pro residues" evidence="1">
    <location>
        <begin position="7"/>
        <end position="16"/>
    </location>
</feature>
<gene>
    <name evidence="2" type="ORF">IMSHALPRED_001901</name>
</gene>
<feature type="compositionally biased region" description="Polar residues" evidence="1">
    <location>
        <begin position="40"/>
        <end position="58"/>
    </location>
</feature>